<comment type="caution">
    <text evidence="1">The sequence shown here is derived from an EMBL/GenBank/DDBJ whole genome shotgun (WGS) entry which is preliminary data.</text>
</comment>
<dbReference type="Pfam" id="PF13419">
    <property type="entry name" value="HAD_2"/>
    <property type="match status" value="1"/>
</dbReference>
<dbReference type="AlphaFoldDB" id="A0A0F9A5M1"/>
<dbReference type="PANTHER" id="PTHR43434:SF1">
    <property type="entry name" value="PHOSPHOGLYCOLATE PHOSPHATASE"/>
    <property type="match status" value="1"/>
</dbReference>
<evidence type="ECO:0008006" key="2">
    <source>
        <dbReference type="Google" id="ProtNLM"/>
    </source>
</evidence>
<sequence>DLFQSTYGIPAKLYTGEGYMNRENLLIDESILKKLSAKSIMAIATGRPEAEAFYALDFFDIRKYFTYVYTLDDCLKEEKKIFNCEGKKVGLSKPNPYMLDAIKEKSCHAVSKCYYVGDMPDDMIAASRSKAGFIGIGFTKSAADKNSRKKALLQAGAGYVIEDIDVLEKVMEKTFA</sequence>
<reference evidence="1" key="1">
    <citation type="journal article" date="2015" name="Nature">
        <title>Complex archaea that bridge the gap between prokaryotes and eukaryotes.</title>
        <authorList>
            <person name="Spang A."/>
            <person name="Saw J.H."/>
            <person name="Jorgensen S.L."/>
            <person name="Zaremba-Niedzwiedzka K."/>
            <person name="Martijn J."/>
            <person name="Lind A.E."/>
            <person name="van Eijk R."/>
            <person name="Schleper C."/>
            <person name="Guy L."/>
            <person name="Ettema T.J."/>
        </authorList>
    </citation>
    <scope>NUCLEOTIDE SEQUENCE</scope>
</reference>
<dbReference type="InterPro" id="IPR023214">
    <property type="entry name" value="HAD_sf"/>
</dbReference>
<accession>A0A0F9A5M1</accession>
<dbReference type="CDD" id="cd01427">
    <property type="entry name" value="HAD_like"/>
    <property type="match status" value="1"/>
</dbReference>
<dbReference type="GO" id="GO:0006281">
    <property type="term" value="P:DNA repair"/>
    <property type="evidence" value="ECO:0007669"/>
    <property type="project" value="TreeGrafter"/>
</dbReference>
<gene>
    <name evidence="1" type="ORF">LCGC14_2889600</name>
</gene>
<dbReference type="Gene3D" id="3.40.50.1000">
    <property type="entry name" value="HAD superfamily/HAD-like"/>
    <property type="match status" value="1"/>
</dbReference>
<feature type="non-terminal residue" evidence="1">
    <location>
        <position position="1"/>
    </location>
</feature>
<dbReference type="InterPro" id="IPR036412">
    <property type="entry name" value="HAD-like_sf"/>
</dbReference>
<organism evidence="1">
    <name type="scientific">marine sediment metagenome</name>
    <dbReference type="NCBI Taxonomy" id="412755"/>
    <lineage>
        <taxon>unclassified sequences</taxon>
        <taxon>metagenomes</taxon>
        <taxon>ecological metagenomes</taxon>
    </lineage>
</organism>
<protein>
    <recommendedName>
        <fullName evidence="2">HAD family hydrolase</fullName>
    </recommendedName>
</protein>
<proteinExistence type="predicted"/>
<dbReference type="PANTHER" id="PTHR43434">
    <property type="entry name" value="PHOSPHOGLYCOLATE PHOSPHATASE"/>
    <property type="match status" value="1"/>
</dbReference>
<name>A0A0F9A5M1_9ZZZZ</name>
<dbReference type="InterPro" id="IPR041492">
    <property type="entry name" value="HAD_2"/>
</dbReference>
<dbReference type="GO" id="GO:0008967">
    <property type="term" value="F:phosphoglycolate phosphatase activity"/>
    <property type="evidence" value="ECO:0007669"/>
    <property type="project" value="TreeGrafter"/>
</dbReference>
<evidence type="ECO:0000313" key="1">
    <source>
        <dbReference type="EMBL" id="KKK73859.1"/>
    </source>
</evidence>
<dbReference type="EMBL" id="LAZR01056594">
    <property type="protein sequence ID" value="KKK73859.1"/>
    <property type="molecule type" value="Genomic_DNA"/>
</dbReference>
<dbReference type="SUPFAM" id="SSF56784">
    <property type="entry name" value="HAD-like"/>
    <property type="match status" value="1"/>
</dbReference>
<dbReference type="InterPro" id="IPR050155">
    <property type="entry name" value="HAD-like_hydrolase_sf"/>
</dbReference>